<keyword evidence="4" id="KW-0732">Signal</keyword>
<keyword evidence="1" id="KW-0646">Protease inhibitor</keyword>
<dbReference type="Pfam" id="PF07648">
    <property type="entry name" value="Kazal_2"/>
    <property type="match status" value="2"/>
</dbReference>
<dbReference type="CDD" id="cd00104">
    <property type="entry name" value="KAZAL_FS"/>
    <property type="match status" value="1"/>
</dbReference>
<dbReference type="InterPro" id="IPR050653">
    <property type="entry name" value="Prot_Inhib_GrowthFact_Antg"/>
</dbReference>
<dbReference type="InterPro" id="IPR002350">
    <property type="entry name" value="Kazal_dom"/>
</dbReference>
<dbReference type="Gene3D" id="3.30.60.30">
    <property type="match status" value="2"/>
</dbReference>
<keyword evidence="2" id="KW-0722">Serine protease inhibitor</keyword>
<protein>
    <recommendedName>
        <fullName evidence="5">Kazal-like domain-containing protein</fullName>
    </recommendedName>
</protein>
<evidence type="ECO:0000313" key="7">
    <source>
        <dbReference type="Proteomes" id="UP001158986"/>
    </source>
</evidence>
<dbReference type="PANTHER" id="PTHR10913">
    <property type="entry name" value="FOLLISTATIN-RELATED"/>
    <property type="match status" value="1"/>
</dbReference>
<evidence type="ECO:0000256" key="1">
    <source>
        <dbReference type="ARBA" id="ARBA00022690"/>
    </source>
</evidence>
<dbReference type="Proteomes" id="UP001158986">
    <property type="component" value="Unassembled WGS sequence"/>
</dbReference>
<reference evidence="6 7" key="1">
    <citation type="submission" date="2021-11" db="EMBL/GenBank/DDBJ databases">
        <authorList>
            <person name="Islam A."/>
            <person name="Islam S."/>
            <person name="Flora M.S."/>
            <person name="Rahman M."/>
            <person name="Ziaur R.M."/>
            <person name="Epstein J.H."/>
            <person name="Hassan M."/>
            <person name="Klassen M."/>
            <person name="Woodard K."/>
            <person name="Webb A."/>
            <person name="Webby R.J."/>
            <person name="El Zowalaty M.E."/>
        </authorList>
    </citation>
    <scope>NUCLEOTIDE SEQUENCE [LARGE SCALE GENOMIC DNA]</scope>
    <source>
        <strain evidence="6">Pbs1</strain>
    </source>
</reference>
<evidence type="ECO:0000313" key="6">
    <source>
        <dbReference type="EMBL" id="CAH0520101.1"/>
    </source>
</evidence>
<feature type="domain" description="Kazal-like" evidence="5">
    <location>
        <begin position="123"/>
        <end position="171"/>
    </location>
</feature>
<evidence type="ECO:0000256" key="2">
    <source>
        <dbReference type="ARBA" id="ARBA00022900"/>
    </source>
</evidence>
<feature type="chain" id="PRO_5046845680" description="Kazal-like domain-containing protein" evidence="4">
    <location>
        <begin position="20"/>
        <end position="237"/>
    </location>
</feature>
<sequence>MKFPVDLVLVAIAVTTVHADYSVAPDIPCSVPAANPYSYDTLAPKVGGDRKSSCSFECCGFNHPVVYPNGTTEMTKCMKTWNACDKSGSGLVPGDPLAPNSRCYQLEANFPYDGFQEIPTEIKCPNILCTDQYDPVYDAHGKEYSNKCEMDVAQCQGPKEDVWDEYRRGYCKKYRDAMMENPAPPSEKCAMVCPDVILPVCDLNGYKFANKCELELAACLHSDMNIVEDTNGLLVPL</sequence>
<comment type="caution">
    <text evidence="6">The sequence shown here is derived from an EMBL/GenBank/DDBJ whole genome shotgun (WGS) entry which is preliminary data.</text>
</comment>
<evidence type="ECO:0000256" key="4">
    <source>
        <dbReference type="SAM" id="SignalP"/>
    </source>
</evidence>
<dbReference type="EMBL" id="CAKLCB010000328">
    <property type="protein sequence ID" value="CAH0520101.1"/>
    <property type="molecule type" value="Genomic_DNA"/>
</dbReference>
<accession>A0ABN8D6D1</accession>
<evidence type="ECO:0000256" key="3">
    <source>
        <dbReference type="ARBA" id="ARBA00023157"/>
    </source>
</evidence>
<dbReference type="SUPFAM" id="SSF100895">
    <property type="entry name" value="Kazal-type serine protease inhibitors"/>
    <property type="match status" value="2"/>
</dbReference>
<gene>
    <name evidence="6" type="ORF">PBS001_LOCUS6603</name>
</gene>
<proteinExistence type="predicted"/>
<feature type="domain" description="Kazal-like" evidence="5">
    <location>
        <begin position="188"/>
        <end position="225"/>
    </location>
</feature>
<feature type="signal peptide" evidence="4">
    <location>
        <begin position="1"/>
        <end position="19"/>
    </location>
</feature>
<name>A0ABN8D6D1_9STRA</name>
<dbReference type="PANTHER" id="PTHR10913:SF45">
    <property type="entry name" value="FOLLISTATIN, ISOFORM A-RELATED"/>
    <property type="match status" value="1"/>
</dbReference>
<dbReference type="InterPro" id="IPR036058">
    <property type="entry name" value="Kazal_dom_sf"/>
</dbReference>
<keyword evidence="3" id="KW-1015">Disulfide bond</keyword>
<dbReference type="SMART" id="SM00280">
    <property type="entry name" value="KAZAL"/>
    <property type="match status" value="2"/>
</dbReference>
<keyword evidence="7" id="KW-1185">Reference proteome</keyword>
<evidence type="ECO:0000259" key="5">
    <source>
        <dbReference type="SMART" id="SM00280"/>
    </source>
</evidence>
<organism evidence="6 7">
    <name type="scientific">Peronospora belbahrii</name>
    <dbReference type="NCBI Taxonomy" id="622444"/>
    <lineage>
        <taxon>Eukaryota</taxon>
        <taxon>Sar</taxon>
        <taxon>Stramenopiles</taxon>
        <taxon>Oomycota</taxon>
        <taxon>Peronosporomycetes</taxon>
        <taxon>Peronosporales</taxon>
        <taxon>Peronosporaceae</taxon>
        <taxon>Peronospora</taxon>
    </lineage>
</organism>